<keyword evidence="4 5" id="KW-0472">Membrane</keyword>
<evidence type="ECO:0000313" key="7">
    <source>
        <dbReference type="EMBL" id="KAK7454575.1"/>
    </source>
</evidence>
<organism evidence="7 8">
    <name type="scientific">Marasmiellus scandens</name>
    <dbReference type="NCBI Taxonomy" id="2682957"/>
    <lineage>
        <taxon>Eukaryota</taxon>
        <taxon>Fungi</taxon>
        <taxon>Dikarya</taxon>
        <taxon>Basidiomycota</taxon>
        <taxon>Agaricomycotina</taxon>
        <taxon>Agaricomycetes</taxon>
        <taxon>Agaricomycetidae</taxon>
        <taxon>Agaricales</taxon>
        <taxon>Marasmiineae</taxon>
        <taxon>Omphalotaceae</taxon>
        <taxon>Marasmiellus</taxon>
    </lineage>
</organism>
<reference evidence="7 8" key="1">
    <citation type="submission" date="2024-01" db="EMBL/GenBank/DDBJ databases">
        <title>A draft genome for the cacao thread blight pathogen Marasmiellus scandens.</title>
        <authorList>
            <person name="Baruah I.K."/>
            <person name="Leung J."/>
            <person name="Bukari Y."/>
            <person name="Amoako-Attah I."/>
            <person name="Meinhardt L.W."/>
            <person name="Bailey B.A."/>
            <person name="Cohen S.P."/>
        </authorList>
    </citation>
    <scope>NUCLEOTIDE SEQUENCE [LARGE SCALE GENOMIC DNA]</scope>
    <source>
        <strain evidence="7 8">GH-19</strain>
    </source>
</reference>
<evidence type="ECO:0000256" key="2">
    <source>
        <dbReference type="ARBA" id="ARBA00022692"/>
    </source>
</evidence>
<dbReference type="Proteomes" id="UP001498398">
    <property type="component" value="Unassembled WGS sequence"/>
</dbReference>
<keyword evidence="3 5" id="KW-1133">Transmembrane helix</keyword>
<evidence type="ECO:0000313" key="8">
    <source>
        <dbReference type="Proteomes" id="UP001498398"/>
    </source>
</evidence>
<dbReference type="PANTHER" id="PTHR43341">
    <property type="entry name" value="AMINO ACID PERMEASE"/>
    <property type="match status" value="1"/>
</dbReference>
<feature type="transmembrane region" description="Helical" evidence="5">
    <location>
        <begin position="111"/>
        <end position="139"/>
    </location>
</feature>
<evidence type="ECO:0000256" key="4">
    <source>
        <dbReference type="ARBA" id="ARBA00023136"/>
    </source>
</evidence>
<dbReference type="Gene3D" id="1.20.1740.10">
    <property type="entry name" value="Amino acid/polyamine transporter I"/>
    <property type="match status" value="1"/>
</dbReference>
<dbReference type="InterPro" id="IPR050524">
    <property type="entry name" value="APC_YAT"/>
</dbReference>
<keyword evidence="2 5" id="KW-0812">Transmembrane</keyword>
<evidence type="ECO:0000259" key="6">
    <source>
        <dbReference type="Pfam" id="PF00324"/>
    </source>
</evidence>
<evidence type="ECO:0000256" key="5">
    <source>
        <dbReference type="SAM" id="Phobius"/>
    </source>
</evidence>
<accession>A0ABR1JBT0</accession>
<name>A0ABR1JBT0_9AGAR</name>
<evidence type="ECO:0000256" key="1">
    <source>
        <dbReference type="ARBA" id="ARBA00004141"/>
    </source>
</evidence>
<comment type="caution">
    <text evidence="7">The sequence shown here is derived from an EMBL/GenBank/DDBJ whole genome shotgun (WGS) entry which is preliminary data.</text>
</comment>
<gene>
    <name evidence="7" type="ORF">VKT23_011327</name>
</gene>
<protein>
    <recommendedName>
        <fullName evidence="6">Amino acid permease/ SLC12A domain-containing protein</fullName>
    </recommendedName>
</protein>
<dbReference type="EMBL" id="JBANRG010000024">
    <property type="protein sequence ID" value="KAK7454575.1"/>
    <property type="molecule type" value="Genomic_DNA"/>
</dbReference>
<dbReference type="PANTHER" id="PTHR43341:SF15">
    <property type="entry name" value="GENERAL AMINO ACID PERMEASE AGP2"/>
    <property type="match status" value="1"/>
</dbReference>
<dbReference type="InterPro" id="IPR004841">
    <property type="entry name" value="AA-permease/SLC12A_dom"/>
</dbReference>
<proteinExistence type="predicted"/>
<dbReference type="Pfam" id="PF00324">
    <property type="entry name" value="AA_permease"/>
    <property type="match status" value="1"/>
</dbReference>
<feature type="domain" description="Amino acid permease/ SLC12A" evidence="6">
    <location>
        <begin position="16"/>
        <end position="140"/>
    </location>
</feature>
<sequence length="153" mass="16768">MSSYKPYLLRLTISLQAFYILGILCVGILIAYNDADGITNRTGVGALSFVIGMQHLGIKVLPHIINAVIITSTTLCGDSFVFIAVRSIHALAVQGQVLKFLGYTMRHDVPLAALIFVLGICSTSYMTINCCTAVVFGWFKELPETQIQNFAYK</sequence>
<keyword evidence="8" id="KW-1185">Reference proteome</keyword>
<evidence type="ECO:0000256" key="3">
    <source>
        <dbReference type="ARBA" id="ARBA00022989"/>
    </source>
</evidence>
<comment type="subcellular location">
    <subcellularLocation>
        <location evidence="1">Membrane</location>
        <topology evidence="1">Multi-pass membrane protein</topology>
    </subcellularLocation>
</comment>
<feature type="transmembrane region" description="Helical" evidence="5">
    <location>
        <begin position="7"/>
        <end position="32"/>
    </location>
</feature>